<evidence type="ECO:0000313" key="1">
    <source>
        <dbReference type="EMBL" id="CDO52773.1"/>
    </source>
</evidence>
<comment type="caution">
    <text evidence="1">The sequence shown here is derived from an EMBL/GenBank/DDBJ whole genome shotgun (WGS) entry which is preliminary data.</text>
</comment>
<dbReference type="EMBL" id="CCBN010000003">
    <property type="protein sequence ID" value="CDO52773.1"/>
    <property type="molecule type" value="Genomic_DNA"/>
</dbReference>
<gene>
    <name evidence="1" type="ORF">BN980_GECA03s07490g</name>
</gene>
<keyword evidence="2" id="KW-1185">Reference proteome</keyword>
<evidence type="ECO:0000313" key="2">
    <source>
        <dbReference type="Proteomes" id="UP000242525"/>
    </source>
</evidence>
<organism evidence="1 2">
    <name type="scientific">Geotrichum candidum</name>
    <name type="common">Oospora lactis</name>
    <name type="synonym">Dipodascus geotrichum</name>
    <dbReference type="NCBI Taxonomy" id="1173061"/>
    <lineage>
        <taxon>Eukaryota</taxon>
        <taxon>Fungi</taxon>
        <taxon>Dikarya</taxon>
        <taxon>Ascomycota</taxon>
        <taxon>Saccharomycotina</taxon>
        <taxon>Dipodascomycetes</taxon>
        <taxon>Dipodascales</taxon>
        <taxon>Dipodascaceae</taxon>
        <taxon>Geotrichum</taxon>
    </lineage>
</organism>
<name>A0A0J9X6I8_GEOCN</name>
<dbReference type="Proteomes" id="UP000242525">
    <property type="component" value="Unassembled WGS sequence"/>
</dbReference>
<accession>A0A0J9X6I8</accession>
<proteinExistence type="predicted"/>
<reference evidence="1" key="1">
    <citation type="submission" date="2014-03" db="EMBL/GenBank/DDBJ databases">
        <authorList>
            <person name="Casaregola S."/>
        </authorList>
    </citation>
    <scope>NUCLEOTIDE SEQUENCE [LARGE SCALE GENOMIC DNA]</scope>
    <source>
        <strain evidence="1">CLIB 918</strain>
    </source>
</reference>
<dbReference type="AlphaFoldDB" id="A0A0J9X6I8"/>
<dbReference type="SUPFAM" id="SSF47031">
    <property type="entry name" value="Second domain of FERM"/>
    <property type="match status" value="1"/>
</dbReference>
<dbReference type="OrthoDB" id="10301823at2759"/>
<sequence length="129" mass="14576">MSAAFLRPSSISSILSVPPQTSSCTTEWEAMSLLQNIVTYSDVISDDELGELLGWYLQATYGNAHKCDRPLDEICLEIMSILSIRHVPEQVFRYWKDYVGTLQSTARTLFIAGVNHKFGDKQQMGMFSF</sequence>
<protein>
    <submittedName>
        <fullName evidence="1">Uncharacterized protein</fullName>
    </submittedName>
</protein>
<dbReference type="InterPro" id="IPR035963">
    <property type="entry name" value="FERM_2"/>
</dbReference>